<evidence type="ECO:0000313" key="9">
    <source>
        <dbReference type="Proteomes" id="UP001157418"/>
    </source>
</evidence>
<dbReference type="InterPro" id="IPR039361">
    <property type="entry name" value="Cyclin"/>
</dbReference>
<evidence type="ECO:0000256" key="3">
    <source>
        <dbReference type="ARBA" id="ARBA00023127"/>
    </source>
</evidence>
<dbReference type="AlphaFoldDB" id="A0AAU9P0W0"/>
<organism evidence="8 9">
    <name type="scientific">Lactuca virosa</name>
    <dbReference type="NCBI Taxonomy" id="75947"/>
    <lineage>
        <taxon>Eukaryota</taxon>
        <taxon>Viridiplantae</taxon>
        <taxon>Streptophyta</taxon>
        <taxon>Embryophyta</taxon>
        <taxon>Tracheophyta</taxon>
        <taxon>Spermatophyta</taxon>
        <taxon>Magnoliopsida</taxon>
        <taxon>eudicotyledons</taxon>
        <taxon>Gunneridae</taxon>
        <taxon>Pentapetalae</taxon>
        <taxon>asterids</taxon>
        <taxon>campanulids</taxon>
        <taxon>Asterales</taxon>
        <taxon>Asteraceae</taxon>
        <taxon>Cichorioideae</taxon>
        <taxon>Cichorieae</taxon>
        <taxon>Lactucinae</taxon>
        <taxon>Lactuca</taxon>
    </lineage>
</organism>
<evidence type="ECO:0000313" key="8">
    <source>
        <dbReference type="EMBL" id="CAH1443921.1"/>
    </source>
</evidence>
<dbReference type="SMART" id="SM01332">
    <property type="entry name" value="Cyclin_C"/>
    <property type="match status" value="1"/>
</dbReference>
<dbReference type="InterPro" id="IPR048258">
    <property type="entry name" value="Cyclins_cyclin-box"/>
</dbReference>
<dbReference type="FunFam" id="1.10.472.10:FF:000034">
    <property type="entry name" value="D2/4-type cyclin"/>
    <property type="match status" value="1"/>
</dbReference>
<sequence length="343" mass="38779">MAPSLDYLASSLLCAEENDSICYDDDNDDFDMLLDHRNYQNINQNQRFINHPETEQCVIDFPLRSDECLDLLIEKECEQFVDFFDYLNKLKNGNMDLVARQDAVIWITKVHAHFNFGPLSAYLSVNYLDRFLSVYELPDKAWTMQLLAVACLSLAAKMEETEVPLILDLQVGGSRFVFEAKTIQKMELLVLTTLKWRMQAVTPFSFIDNFLEKVKDGQPTSKSMILRSTQLILCLMKGMEFLKFRPSEIAAAVAIYVVGSTQFSSLFLHVNKERVLECVELLKDLSGGCTMSLTSGTLTSMTKSPIGVLEAANLCYSADDSAVESCLNSAQKRLNNTPFDLKI</sequence>
<dbReference type="GO" id="GO:0051301">
    <property type="term" value="P:cell division"/>
    <property type="evidence" value="ECO:0007669"/>
    <property type="project" value="UniProtKB-KW"/>
</dbReference>
<dbReference type="Pfam" id="PF00134">
    <property type="entry name" value="Cyclin_N"/>
    <property type="match status" value="1"/>
</dbReference>
<dbReference type="EMBL" id="CAKMRJ010005523">
    <property type="protein sequence ID" value="CAH1443921.1"/>
    <property type="molecule type" value="Genomic_DNA"/>
</dbReference>
<keyword evidence="4" id="KW-0131">Cell cycle</keyword>
<gene>
    <name evidence="8" type="ORF">LVIROSA_LOCUS29802</name>
</gene>
<evidence type="ECO:0000259" key="6">
    <source>
        <dbReference type="SMART" id="SM00385"/>
    </source>
</evidence>
<keyword evidence="3 5" id="KW-0195">Cyclin</keyword>
<dbReference type="CDD" id="cd20544">
    <property type="entry name" value="CYCLIN_AtCycD-like_rpt2"/>
    <property type="match status" value="1"/>
</dbReference>
<evidence type="ECO:0000256" key="5">
    <source>
        <dbReference type="RuleBase" id="RU000383"/>
    </source>
</evidence>
<evidence type="ECO:0000256" key="4">
    <source>
        <dbReference type="ARBA" id="ARBA00023306"/>
    </source>
</evidence>
<evidence type="ECO:0000256" key="1">
    <source>
        <dbReference type="ARBA" id="ARBA00009065"/>
    </source>
</evidence>
<dbReference type="PANTHER" id="PTHR10177">
    <property type="entry name" value="CYCLINS"/>
    <property type="match status" value="1"/>
</dbReference>
<evidence type="ECO:0000256" key="2">
    <source>
        <dbReference type="ARBA" id="ARBA00022618"/>
    </source>
</evidence>
<dbReference type="CDD" id="cd20543">
    <property type="entry name" value="CYCLIN_AtCycD-like_rpt1"/>
    <property type="match status" value="1"/>
</dbReference>
<evidence type="ECO:0000259" key="7">
    <source>
        <dbReference type="SMART" id="SM01332"/>
    </source>
</evidence>
<dbReference type="InterPro" id="IPR013763">
    <property type="entry name" value="Cyclin-like_dom"/>
</dbReference>
<comment type="caution">
    <text evidence="8">The sequence shown here is derived from an EMBL/GenBank/DDBJ whole genome shotgun (WGS) entry which is preliminary data.</text>
</comment>
<dbReference type="Pfam" id="PF02984">
    <property type="entry name" value="Cyclin_C"/>
    <property type="match status" value="1"/>
</dbReference>
<reference evidence="8 9" key="1">
    <citation type="submission" date="2022-01" db="EMBL/GenBank/DDBJ databases">
        <authorList>
            <person name="Xiong W."/>
            <person name="Schranz E."/>
        </authorList>
    </citation>
    <scope>NUCLEOTIDE SEQUENCE [LARGE SCALE GENOMIC DNA]</scope>
</reference>
<dbReference type="Gene3D" id="1.10.472.10">
    <property type="entry name" value="Cyclin-like"/>
    <property type="match status" value="2"/>
</dbReference>
<dbReference type="InterPro" id="IPR004367">
    <property type="entry name" value="Cyclin_C-dom"/>
</dbReference>
<dbReference type="FunFam" id="1.10.472.10:FF:000040">
    <property type="entry name" value="D6-type cyclin"/>
    <property type="match status" value="1"/>
</dbReference>
<dbReference type="PROSITE" id="PS00292">
    <property type="entry name" value="CYCLINS"/>
    <property type="match status" value="1"/>
</dbReference>
<name>A0AAU9P0W0_9ASTR</name>
<dbReference type="SUPFAM" id="SSF47954">
    <property type="entry name" value="Cyclin-like"/>
    <property type="match status" value="2"/>
</dbReference>
<protein>
    <recommendedName>
        <fullName evidence="10">Cyclin N-terminal domain-containing protein</fullName>
    </recommendedName>
</protein>
<feature type="domain" description="Cyclin-like" evidence="6">
    <location>
        <begin position="105"/>
        <end position="192"/>
    </location>
</feature>
<dbReference type="InterPro" id="IPR036915">
    <property type="entry name" value="Cyclin-like_sf"/>
</dbReference>
<feature type="domain" description="Cyclin C-terminal" evidence="7">
    <location>
        <begin position="201"/>
        <end position="317"/>
    </location>
</feature>
<proteinExistence type="inferred from homology"/>
<dbReference type="SMART" id="SM00385">
    <property type="entry name" value="CYCLIN"/>
    <property type="match status" value="1"/>
</dbReference>
<dbReference type="InterPro" id="IPR006671">
    <property type="entry name" value="Cyclin_N"/>
</dbReference>
<accession>A0AAU9P0W0</accession>
<evidence type="ECO:0008006" key="10">
    <source>
        <dbReference type="Google" id="ProtNLM"/>
    </source>
</evidence>
<keyword evidence="9" id="KW-1185">Reference proteome</keyword>
<dbReference type="Proteomes" id="UP001157418">
    <property type="component" value="Unassembled WGS sequence"/>
</dbReference>
<comment type="similarity">
    <text evidence="1">Belongs to the cyclin family. Cyclin D subfamily.</text>
</comment>
<keyword evidence="2" id="KW-0132">Cell division</keyword>